<dbReference type="InterPro" id="IPR005572">
    <property type="entry name" value="Anti-sigma_E_RseA_N"/>
</dbReference>
<comment type="caution">
    <text evidence="2">The sequence shown here is derived from an EMBL/GenBank/DDBJ whole genome shotgun (WGS) entry which is preliminary data.</text>
</comment>
<evidence type="ECO:0000313" key="2">
    <source>
        <dbReference type="EMBL" id="OFE11971.1"/>
    </source>
</evidence>
<dbReference type="AlphaFoldDB" id="A0A1E8CHP8"/>
<dbReference type="GO" id="GO:0016989">
    <property type="term" value="F:sigma factor antagonist activity"/>
    <property type="evidence" value="ECO:0007669"/>
    <property type="project" value="InterPro"/>
</dbReference>
<dbReference type="EMBL" id="MASR01000001">
    <property type="protein sequence ID" value="OFE11971.1"/>
    <property type="molecule type" value="Genomic_DNA"/>
</dbReference>
<reference evidence="3" key="1">
    <citation type="submission" date="2016-07" db="EMBL/GenBank/DDBJ databases">
        <authorList>
            <person name="Florea S."/>
            <person name="Webb J.S."/>
            <person name="Jaromczyk J."/>
            <person name="Schardl C.L."/>
        </authorList>
    </citation>
    <scope>NUCLEOTIDE SEQUENCE [LARGE SCALE GENOMIC DNA]</scope>
    <source>
        <strain evidence="3">KCTC 42131</strain>
    </source>
</reference>
<evidence type="ECO:0000313" key="3">
    <source>
        <dbReference type="Proteomes" id="UP000175669"/>
    </source>
</evidence>
<dbReference type="OrthoDB" id="5298512at2"/>
<dbReference type="SUPFAM" id="SSF89069">
    <property type="entry name" value="N-terminal, cytoplasmic domain of anti-sigmaE factor RseA"/>
    <property type="match status" value="1"/>
</dbReference>
<dbReference type="Proteomes" id="UP000175669">
    <property type="component" value="Unassembled WGS sequence"/>
</dbReference>
<dbReference type="PANTHER" id="PTHR38104:SF1">
    <property type="entry name" value="ANTI-SIGMA-E FACTOR RSEA"/>
    <property type="match status" value="1"/>
</dbReference>
<dbReference type="STRING" id="1524254.PHACT_01455"/>
<dbReference type="PANTHER" id="PTHR38104">
    <property type="match status" value="1"/>
</dbReference>
<dbReference type="Pfam" id="PF03872">
    <property type="entry name" value="RseA_N"/>
    <property type="match status" value="1"/>
</dbReference>
<sequence>MAKIGEVGFCMKHNDTQHNESGSEDLLDREALSALMDNELSDFELRRLLKRIEQKPQLLAEWERFGLVRAAMQPDPLRSALSPDFSSRVMDGIEASLVQDGPLSSDYSQQASTQGSGLTGWARNATRFAVAASVTFAVFIGMQAVLQGPGAGDAMPTVASDSVSGNDNQQLAVDADAQQRLNDYIRSVTIPARIESQSVPYNVLLDSPQLRPVSDRELLQEVEREPQQR</sequence>
<proteinExistence type="predicted"/>
<dbReference type="InterPro" id="IPR036147">
    <property type="entry name" value="Anti-sigma_E_RseA_N_sf"/>
</dbReference>
<dbReference type="Gene3D" id="1.10.10.880">
    <property type="entry name" value="Anti sigma-E protein RseA, N-terminal domain"/>
    <property type="match status" value="1"/>
</dbReference>
<feature type="domain" description="Anti sigma-E protein RseA N-terminal" evidence="1">
    <location>
        <begin position="29"/>
        <end position="113"/>
    </location>
</feature>
<organism evidence="2 3">
    <name type="scientific">Pseudohongiella acticola</name>
    <dbReference type="NCBI Taxonomy" id="1524254"/>
    <lineage>
        <taxon>Bacteria</taxon>
        <taxon>Pseudomonadati</taxon>
        <taxon>Pseudomonadota</taxon>
        <taxon>Gammaproteobacteria</taxon>
        <taxon>Pseudomonadales</taxon>
        <taxon>Pseudohongiellaceae</taxon>
        <taxon>Pseudohongiella</taxon>
    </lineage>
</organism>
<name>A0A1E8CHP8_9GAMM</name>
<keyword evidence="3" id="KW-1185">Reference proteome</keyword>
<accession>A0A1E8CHP8</accession>
<protein>
    <recommendedName>
        <fullName evidence="1">Anti sigma-E protein RseA N-terminal domain-containing protein</fullName>
    </recommendedName>
</protein>
<evidence type="ECO:0000259" key="1">
    <source>
        <dbReference type="Pfam" id="PF03872"/>
    </source>
</evidence>
<dbReference type="CDD" id="cd16328">
    <property type="entry name" value="RseA_N"/>
    <property type="match status" value="1"/>
</dbReference>
<dbReference type="InterPro" id="IPR052383">
    <property type="entry name" value="Anti-sigma-E_RseA-like"/>
</dbReference>
<gene>
    <name evidence="2" type="ORF">PHACT_01455</name>
</gene>